<dbReference type="InterPro" id="IPR011055">
    <property type="entry name" value="Dup_hybrid_motif"/>
</dbReference>
<feature type="domain" description="PTS EIIA type-1" evidence="8">
    <location>
        <begin position="30"/>
        <end position="134"/>
    </location>
</feature>
<dbReference type="PANTHER" id="PTHR45008">
    <property type="entry name" value="PTS SYSTEM GLUCOSE-SPECIFIC EIIA COMPONENT"/>
    <property type="match status" value="1"/>
</dbReference>
<sequence>MISIFKKKEKSIQVVTPVTGDLISLKDVPDKVFASGMMGEGVAFKFDSDTLFSPCDGTVIMLPKSLHAVGIKSKNGAEILIHVGLDTVELNGNGFQALVSEGQKIKRGTPILKVDHDYLKENGKNSTTPMVVTNSNEFQVEIAPNQKVNEAETVVMTLS</sequence>
<dbReference type="GO" id="GO:0016301">
    <property type="term" value="F:kinase activity"/>
    <property type="evidence" value="ECO:0007669"/>
    <property type="project" value="UniProtKB-KW"/>
</dbReference>
<keyword evidence="5" id="KW-0808">Transferase</keyword>
<reference evidence="10" key="1">
    <citation type="submission" date="2019-02" db="EMBL/GenBank/DDBJ databases">
        <title>Draft genome sequence of Enterococcus sp. Gos25-1.</title>
        <authorList>
            <person name="Tanaka N."/>
            <person name="Shiwa Y."/>
            <person name="Fujita N."/>
        </authorList>
    </citation>
    <scope>NUCLEOTIDE SEQUENCE [LARGE SCALE GENOMIC DNA]</scope>
    <source>
        <strain evidence="10">Gos25-1</strain>
    </source>
</reference>
<dbReference type="PANTHER" id="PTHR45008:SF1">
    <property type="entry name" value="PTS SYSTEM GLUCOSE-SPECIFIC EIIA COMPONENT"/>
    <property type="match status" value="1"/>
</dbReference>
<dbReference type="PROSITE" id="PS51093">
    <property type="entry name" value="PTS_EIIA_TYPE_1"/>
    <property type="match status" value="1"/>
</dbReference>
<proteinExistence type="predicted"/>
<dbReference type="InterPro" id="IPR001127">
    <property type="entry name" value="PTS_EIIA_1_perm"/>
</dbReference>
<dbReference type="OrthoDB" id="9769191at2"/>
<evidence type="ECO:0000256" key="7">
    <source>
        <dbReference type="ARBA" id="ARBA00022777"/>
    </source>
</evidence>
<evidence type="ECO:0000259" key="8">
    <source>
        <dbReference type="PROSITE" id="PS51093"/>
    </source>
</evidence>
<dbReference type="Gene3D" id="2.70.70.10">
    <property type="entry name" value="Glucose Permease (Domain IIA)"/>
    <property type="match status" value="1"/>
</dbReference>
<dbReference type="InterPro" id="IPR050890">
    <property type="entry name" value="PTS_EIIA_component"/>
</dbReference>
<evidence type="ECO:0000256" key="5">
    <source>
        <dbReference type="ARBA" id="ARBA00022679"/>
    </source>
</evidence>
<protein>
    <submittedName>
        <fullName evidence="9">PTS glucose transporter subunit IIA</fullName>
    </submittedName>
</protein>
<evidence type="ECO:0000256" key="4">
    <source>
        <dbReference type="ARBA" id="ARBA00022597"/>
    </source>
</evidence>
<keyword evidence="10" id="KW-1185">Reference proteome</keyword>
<accession>A0A4P5PCQ4</accession>
<evidence type="ECO:0000256" key="2">
    <source>
        <dbReference type="ARBA" id="ARBA00004651"/>
    </source>
</evidence>
<dbReference type="GO" id="GO:0005886">
    <property type="term" value="C:plasma membrane"/>
    <property type="evidence" value="ECO:0007669"/>
    <property type="project" value="UniProtKB-SubCell"/>
</dbReference>
<keyword evidence="7" id="KW-0418">Kinase</keyword>
<evidence type="ECO:0000256" key="1">
    <source>
        <dbReference type="ARBA" id="ARBA00004496"/>
    </source>
</evidence>
<comment type="subcellular location">
    <subcellularLocation>
        <location evidence="2">Cell membrane</location>
        <topology evidence="2">Multi-pass membrane protein</topology>
    </subcellularLocation>
    <subcellularLocation>
        <location evidence="1">Cytoplasm</location>
    </subcellularLocation>
</comment>
<gene>
    <name evidence="9" type="ORF">NRIC_16490</name>
</gene>
<dbReference type="RefSeq" id="WP_146622208.1">
    <property type="nucleotide sequence ID" value="NZ_BJCC01000013.1"/>
</dbReference>
<evidence type="ECO:0000256" key="6">
    <source>
        <dbReference type="ARBA" id="ARBA00022683"/>
    </source>
</evidence>
<dbReference type="NCBIfam" id="TIGR00830">
    <property type="entry name" value="PTBA"/>
    <property type="match status" value="1"/>
</dbReference>
<dbReference type="AlphaFoldDB" id="A0A4P5PCQ4"/>
<organism evidence="9 10">
    <name type="scientific">Enterococcus florum</name>
    <dbReference type="NCBI Taxonomy" id="2480627"/>
    <lineage>
        <taxon>Bacteria</taxon>
        <taxon>Bacillati</taxon>
        <taxon>Bacillota</taxon>
        <taxon>Bacilli</taxon>
        <taxon>Lactobacillales</taxon>
        <taxon>Enterococcaceae</taxon>
        <taxon>Enterococcus</taxon>
    </lineage>
</organism>
<dbReference type="Proteomes" id="UP000290567">
    <property type="component" value="Unassembled WGS sequence"/>
</dbReference>
<dbReference type="SUPFAM" id="SSF51261">
    <property type="entry name" value="Duplicated hybrid motif"/>
    <property type="match status" value="1"/>
</dbReference>
<comment type="caution">
    <text evidence="9">The sequence shown here is derived from an EMBL/GenBank/DDBJ whole genome shotgun (WGS) entry which is preliminary data.</text>
</comment>
<keyword evidence="4 9" id="KW-0762">Sugar transport</keyword>
<dbReference type="Pfam" id="PF00358">
    <property type="entry name" value="PTS_EIIA_1"/>
    <property type="match status" value="1"/>
</dbReference>
<evidence type="ECO:0000313" key="10">
    <source>
        <dbReference type="Proteomes" id="UP000290567"/>
    </source>
</evidence>
<evidence type="ECO:0000313" key="9">
    <source>
        <dbReference type="EMBL" id="GCF93758.1"/>
    </source>
</evidence>
<dbReference type="PROSITE" id="PS00371">
    <property type="entry name" value="PTS_EIIA_TYPE_1_HIS"/>
    <property type="match status" value="1"/>
</dbReference>
<dbReference type="FunFam" id="2.70.70.10:FF:000001">
    <property type="entry name" value="PTS system glucose-specific IIA component"/>
    <property type="match status" value="1"/>
</dbReference>
<name>A0A4P5PCQ4_9ENTE</name>
<dbReference type="GO" id="GO:0009401">
    <property type="term" value="P:phosphoenolpyruvate-dependent sugar phosphotransferase system"/>
    <property type="evidence" value="ECO:0007669"/>
    <property type="project" value="UniProtKB-KW"/>
</dbReference>
<keyword evidence="3" id="KW-0813">Transport</keyword>
<dbReference type="GO" id="GO:0005737">
    <property type="term" value="C:cytoplasm"/>
    <property type="evidence" value="ECO:0007669"/>
    <property type="project" value="UniProtKB-SubCell"/>
</dbReference>
<evidence type="ECO:0000256" key="3">
    <source>
        <dbReference type="ARBA" id="ARBA00022448"/>
    </source>
</evidence>
<keyword evidence="6" id="KW-0598">Phosphotransferase system</keyword>
<dbReference type="EMBL" id="BJCC01000013">
    <property type="protein sequence ID" value="GCF93758.1"/>
    <property type="molecule type" value="Genomic_DNA"/>
</dbReference>